<comment type="caution">
    <text evidence="2">The sequence shown here is derived from an EMBL/GenBank/DDBJ whole genome shotgun (WGS) entry which is preliminary data.</text>
</comment>
<dbReference type="EMBL" id="JABXXR010000078">
    <property type="protein sequence ID" value="NVN40962.1"/>
    <property type="molecule type" value="Genomic_DNA"/>
</dbReference>
<dbReference type="Pfam" id="PF13358">
    <property type="entry name" value="DDE_3"/>
    <property type="match status" value="1"/>
</dbReference>
<dbReference type="Proteomes" id="UP000585665">
    <property type="component" value="Unassembled WGS sequence"/>
</dbReference>
<dbReference type="InterPro" id="IPR038717">
    <property type="entry name" value="Tc1-like_DDE_dom"/>
</dbReference>
<dbReference type="InterPro" id="IPR036397">
    <property type="entry name" value="RNaseH_sf"/>
</dbReference>
<dbReference type="PANTHER" id="PTHR46564:SF1">
    <property type="entry name" value="TRANSPOSASE"/>
    <property type="match status" value="1"/>
</dbReference>
<dbReference type="InterPro" id="IPR009057">
    <property type="entry name" value="Homeodomain-like_sf"/>
</dbReference>
<dbReference type="PANTHER" id="PTHR46564">
    <property type="entry name" value="TRANSPOSASE"/>
    <property type="match status" value="1"/>
</dbReference>
<dbReference type="InterPro" id="IPR047655">
    <property type="entry name" value="Transpos_IS630-like"/>
</dbReference>
<dbReference type="GO" id="GO:0003676">
    <property type="term" value="F:nucleic acid binding"/>
    <property type="evidence" value="ECO:0007669"/>
    <property type="project" value="InterPro"/>
</dbReference>
<protein>
    <submittedName>
        <fullName evidence="2">IS630 family transposase</fullName>
    </submittedName>
</protein>
<organism evidence="2 3">
    <name type="scientific">Ameyamaea chiangmaiensis</name>
    <dbReference type="NCBI Taxonomy" id="442969"/>
    <lineage>
        <taxon>Bacteria</taxon>
        <taxon>Pseudomonadati</taxon>
        <taxon>Pseudomonadota</taxon>
        <taxon>Alphaproteobacteria</taxon>
        <taxon>Acetobacterales</taxon>
        <taxon>Acetobacteraceae</taxon>
        <taxon>Ameyamaea</taxon>
    </lineage>
</organism>
<gene>
    <name evidence="2" type="ORF">HUK82_10370</name>
</gene>
<evidence type="ECO:0000313" key="3">
    <source>
        <dbReference type="Proteomes" id="UP000585665"/>
    </source>
</evidence>
<evidence type="ECO:0000313" key="2">
    <source>
        <dbReference type="EMBL" id="NVN40962.1"/>
    </source>
</evidence>
<name>A0A850PGE8_9PROT</name>
<dbReference type="AlphaFoldDB" id="A0A850PGE8"/>
<reference evidence="2 3" key="1">
    <citation type="submission" date="2020-06" db="EMBL/GenBank/DDBJ databases">
        <title>Description of novel acetic acid bacteria.</title>
        <authorList>
            <person name="Sombolestani A."/>
        </authorList>
    </citation>
    <scope>NUCLEOTIDE SEQUENCE [LARGE SCALE GENOMIC DNA]</scope>
    <source>
        <strain evidence="2 3">LMG 27010</strain>
    </source>
</reference>
<dbReference type="NCBIfam" id="NF033545">
    <property type="entry name" value="transpos_IS630"/>
    <property type="match status" value="1"/>
</dbReference>
<proteinExistence type="predicted"/>
<sequence>MSSRTLSLDLRERVVAAVSNGLSRRQAAERFGVSPASAVRWCALAATTGSAAARPRGGDRLSHRIEAQAERIHALIAEKDDLTLSEIRARLAQDGHHFAIGTLWRFFARHKITWKKKTAHAAEQDCPDILTRRQEWFDDQPDLDPERLVFIDETWASTNMARRYGRCLRGQRLRSAVPHGHWKTTTFVAGLRLTGIVAPMVLDGAINGRSFQAYVDRVLIPDLRPGDIVIMDNLSSHKGPGVQAAIEAAGATMRYLPPYSPDFNPVEKAFSKLKAHLRKAAERTRDALWDRIGTLIDQFSSTECANFFTAAGSEPD</sequence>
<dbReference type="Gene3D" id="3.30.420.10">
    <property type="entry name" value="Ribonuclease H-like superfamily/Ribonuclease H"/>
    <property type="match status" value="1"/>
</dbReference>
<accession>A0A850PGE8</accession>
<dbReference type="RefSeq" id="WP_176613888.1">
    <property type="nucleotide sequence ID" value="NZ_JABXXR010000078.1"/>
</dbReference>
<feature type="domain" description="Tc1-like transposase DDE" evidence="1">
    <location>
        <begin position="147"/>
        <end position="284"/>
    </location>
</feature>
<dbReference type="SUPFAM" id="SSF46689">
    <property type="entry name" value="Homeodomain-like"/>
    <property type="match status" value="1"/>
</dbReference>
<evidence type="ECO:0000259" key="1">
    <source>
        <dbReference type="Pfam" id="PF13358"/>
    </source>
</evidence>
<keyword evidence="3" id="KW-1185">Reference proteome</keyword>